<proteinExistence type="inferred from homology"/>
<dbReference type="InterPro" id="IPR011990">
    <property type="entry name" value="TPR-like_helical_dom_sf"/>
</dbReference>
<dbReference type="EMBL" id="JABFOF010000007">
    <property type="protein sequence ID" value="KAG2391018.1"/>
    <property type="molecule type" value="Genomic_DNA"/>
</dbReference>
<dbReference type="AlphaFoldDB" id="A0A8T0K200"/>
<evidence type="ECO:0000256" key="3">
    <source>
        <dbReference type="PROSITE-ProRule" id="PRU00708"/>
    </source>
</evidence>
<dbReference type="PANTHER" id="PTHR47447:SF23">
    <property type="entry name" value="PENTACOTRIPEPTIDE-REPEAT REGION OF PRORP DOMAIN-CONTAINING PROTEIN"/>
    <property type="match status" value="1"/>
</dbReference>
<comment type="caution">
    <text evidence="6">The sequence shown here is derived from an EMBL/GenBank/DDBJ whole genome shotgun (WGS) entry which is preliminary data.</text>
</comment>
<dbReference type="InterPro" id="IPR011989">
    <property type="entry name" value="ARM-like"/>
</dbReference>
<dbReference type="Gene3D" id="1.25.40.10">
    <property type="entry name" value="Tetratricopeptide repeat domain"/>
    <property type="match status" value="6"/>
</dbReference>
<dbReference type="Gene3D" id="1.25.10.10">
    <property type="entry name" value="Leucine-rich Repeat Variant"/>
    <property type="match status" value="1"/>
</dbReference>
<reference evidence="6 7" key="1">
    <citation type="submission" date="2020-05" db="EMBL/GenBank/DDBJ databases">
        <title>Vigna angularis (adzuki bean) Var. LongXiaoDou No. 4 denovo assembly.</title>
        <authorList>
            <person name="Xiang H."/>
        </authorList>
    </citation>
    <scope>NUCLEOTIDE SEQUENCE [LARGE SCALE GENOMIC DNA]</scope>
    <source>
        <tissue evidence="6">Leaf</tissue>
    </source>
</reference>
<feature type="region of interest" description="Disordered" evidence="4">
    <location>
        <begin position="1"/>
        <end position="58"/>
    </location>
</feature>
<evidence type="ECO:0000313" key="7">
    <source>
        <dbReference type="Proteomes" id="UP000743370"/>
    </source>
</evidence>
<protein>
    <submittedName>
        <fullName evidence="6">Pentatricopeptide repeat-containing protein</fullName>
    </submittedName>
</protein>
<dbReference type="InterPro" id="IPR016024">
    <property type="entry name" value="ARM-type_fold"/>
</dbReference>
<evidence type="ECO:0000313" key="6">
    <source>
        <dbReference type="EMBL" id="KAG2391018.1"/>
    </source>
</evidence>
<dbReference type="InterPro" id="IPR055443">
    <property type="entry name" value="HEAT_ECM29"/>
</dbReference>
<dbReference type="Pfam" id="PF01535">
    <property type="entry name" value="PPR"/>
    <property type="match status" value="4"/>
</dbReference>
<gene>
    <name evidence="6" type="ORF">HKW66_Vig0132210</name>
</gene>
<keyword evidence="2" id="KW-0677">Repeat</keyword>
<feature type="repeat" description="PPR" evidence="3">
    <location>
        <begin position="759"/>
        <end position="793"/>
    </location>
</feature>
<feature type="repeat" description="PPR" evidence="3">
    <location>
        <begin position="690"/>
        <end position="724"/>
    </location>
</feature>
<evidence type="ECO:0000256" key="2">
    <source>
        <dbReference type="ARBA" id="ARBA00022737"/>
    </source>
</evidence>
<dbReference type="PROSITE" id="PS51375">
    <property type="entry name" value="PPR"/>
    <property type="match status" value="5"/>
</dbReference>
<accession>A0A8T0K200</accession>
<name>A0A8T0K200_PHAAN</name>
<comment type="similarity">
    <text evidence="1">Belongs to the PPR family. P subfamily.</text>
</comment>
<feature type="repeat" description="PPR" evidence="3">
    <location>
        <begin position="621"/>
        <end position="655"/>
    </location>
</feature>
<evidence type="ECO:0000256" key="4">
    <source>
        <dbReference type="SAM" id="MobiDB-lite"/>
    </source>
</evidence>
<feature type="domain" description="Proteasome adapter and scaffold protein ECM29 HEAT-repeat" evidence="5">
    <location>
        <begin position="1155"/>
        <end position="1242"/>
    </location>
</feature>
<feature type="compositionally biased region" description="Basic and acidic residues" evidence="4">
    <location>
        <begin position="7"/>
        <end position="18"/>
    </location>
</feature>
<organism evidence="6 7">
    <name type="scientific">Phaseolus angularis</name>
    <name type="common">Azuki bean</name>
    <name type="synonym">Vigna angularis</name>
    <dbReference type="NCBI Taxonomy" id="3914"/>
    <lineage>
        <taxon>Eukaryota</taxon>
        <taxon>Viridiplantae</taxon>
        <taxon>Streptophyta</taxon>
        <taxon>Embryophyta</taxon>
        <taxon>Tracheophyta</taxon>
        <taxon>Spermatophyta</taxon>
        <taxon>Magnoliopsida</taxon>
        <taxon>eudicotyledons</taxon>
        <taxon>Gunneridae</taxon>
        <taxon>Pentapetalae</taxon>
        <taxon>rosids</taxon>
        <taxon>fabids</taxon>
        <taxon>Fabales</taxon>
        <taxon>Fabaceae</taxon>
        <taxon>Papilionoideae</taxon>
        <taxon>50 kb inversion clade</taxon>
        <taxon>NPAAA clade</taxon>
        <taxon>indigoferoid/millettioid clade</taxon>
        <taxon>Phaseoleae</taxon>
        <taxon>Vigna</taxon>
    </lineage>
</organism>
<dbReference type="SUPFAM" id="SSF48371">
    <property type="entry name" value="ARM repeat"/>
    <property type="match status" value="1"/>
</dbReference>
<dbReference type="PANTHER" id="PTHR47447">
    <property type="entry name" value="OS03G0856100 PROTEIN"/>
    <property type="match status" value="1"/>
</dbReference>
<dbReference type="NCBIfam" id="TIGR00756">
    <property type="entry name" value="PPR"/>
    <property type="match status" value="3"/>
</dbReference>
<evidence type="ECO:0000256" key="1">
    <source>
        <dbReference type="ARBA" id="ARBA00007626"/>
    </source>
</evidence>
<dbReference type="InterPro" id="IPR002885">
    <property type="entry name" value="PPR_rpt"/>
</dbReference>
<feature type="repeat" description="PPR" evidence="3">
    <location>
        <begin position="554"/>
        <end position="588"/>
    </location>
</feature>
<sequence length="1258" mass="141037">MHAGFEPVKERVENDGSSEKSNSSSPGDALGLGNYGSDADDEDNEIESSSVPTPAKDAAYQSGIKQPLIKTMSLPSNVRGLRFGRGNRIIGRGRGRMIQKEDLQNSTQFKFISKSFVFSIVNPCSSSHAACASLAASLSPSTPSTSNSFQFTRKDVVSSFKTWFATRKVQLDPLVNRIYQLLTASADNEDLSAALSALSLPLSECLVLRVLRYTATHRDIFSCLKFFDWAGRQPNFHHTRATFVAIFNILVRADHKPIVLEFLDGFRRGVFLHNVRFHDILVVGYAIARKPQNALHAYAQMRFIGLDLDSFSYHVLLDSLVEKNYLNAFDIILRQIRARGFENHATNIIVVKHLCKERRLEETEGFLNDLVRRGEGLKGPEVSFLVGALCECFRFERAVELVKRFGSSGLVPLDHAYGAWVKGLVRGGRVNEALEFFSQKKDSEGYCMSSSRYNVLIYRLLRENRLQQVYDLLVDMNESCIPPDVATMNAVLCFFCKVGMADVAWELYSSRSEFGLSLNHLACKYLILTLCWDGGVVEAYNVVKSLVGKSYFPDEQTFRTLASALCRECKIDEMIELMHLSVGRDIVPPASMYDQFIYALCQAGRVQDGYLVHGELKTVAARASYVKMINGFVKSGRGDIAAQLLFEMKLKGHKLNFPLCTSVICCLLKMDNSRGRFFNLLEMLTRCEFPCRVYNFFMEGAARARKPDLCREVFELMQINGVEPNLNSRVLVLRGYLRSGRISDALSFFNVVRGQGLECKRLYTTLVNGLCKCNRIDMSLGFFLSMFRVGLNPSLECYELLVQELCSLRRYQEAIRIVNAYEKMGRPISSFMGNQLLQHSLISPKLYDTCVYLRGVGEGEFSANSTLNLVIGAFSGCLRVTHYISDLERLIEKCFPPDIFTYNLLLKELSKSDMDKARLLFGRICQKGYEPDGWTYHIMLVEDTEVFMDGTLGGSASGGKLNTYKELCNLANEMGQLDLIYKFMDLANYQASLNSKRGAAFGFSKIAKQAGDALKPYLRSLLPRLVRYQYDPDKNVQLSGVLLSDQERIAERALAGWSFQVGKHLKRLWSGAFCAMDEIEETVRISGKKLYRGVASLTIRLCDVSLTEMSDAHKAMDIVLPFLFAESLLSKVYSVRRASVGVFMKLTKHAGTAICPHMSDLVCCMLESLSSLEDQSLNYVDLHAANVGIQTDKLESLRISIAKGSPMWEILDSCMKVVDPESLNTLSPRLAHLVRSGVGLSTSSVLKLLSHISFALVY</sequence>
<feature type="repeat" description="PPR" evidence="3">
    <location>
        <begin position="484"/>
        <end position="518"/>
    </location>
</feature>
<dbReference type="Pfam" id="PF24492">
    <property type="entry name" value="HEAT_ECM29"/>
    <property type="match status" value="1"/>
</dbReference>
<dbReference type="Proteomes" id="UP000743370">
    <property type="component" value="Unassembled WGS sequence"/>
</dbReference>
<evidence type="ECO:0000259" key="5">
    <source>
        <dbReference type="Pfam" id="PF24492"/>
    </source>
</evidence>